<name>A0A5C8ZN65_9GAMM</name>
<evidence type="ECO:0000313" key="3">
    <source>
        <dbReference type="Proteomes" id="UP000321039"/>
    </source>
</evidence>
<dbReference type="AlphaFoldDB" id="A0A5C8ZN65"/>
<feature type="region of interest" description="Disordered" evidence="1">
    <location>
        <begin position="61"/>
        <end position="102"/>
    </location>
</feature>
<proteinExistence type="predicted"/>
<gene>
    <name evidence="2" type="ORF">FV139_20590</name>
</gene>
<sequence length="102" mass="11871">MTWTVKTDLGFWRNFKICVDGTNYFLAWSRAGRRFAVNHDLRRLQRDHAAILAQLGKRLLADPDAPVGPDYKPDPRPRRPKRIRKPRTRPDASVDAAEELYL</sequence>
<feature type="compositionally biased region" description="Basic residues" evidence="1">
    <location>
        <begin position="78"/>
        <end position="87"/>
    </location>
</feature>
<protein>
    <submittedName>
        <fullName evidence="2">Uncharacterized protein</fullName>
    </submittedName>
</protein>
<dbReference type="Proteomes" id="UP000321039">
    <property type="component" value="Unassembled WGS sequence"/>
</dbReference>
<keyword evidence="3" id="KW-1185">Reference proteome</keyword>
<organism evidence="2 3">
    <name type="scientific">Parahaliea maris</name>
    <dbReference type="NCBI Taxonomy" id="2716870"/>
    <lineage>
        <taxon>Bacteria</taxon>
        <taxon>Pseudomonadati</taxon>
        <taxon>Pseudomonadota</taxon>
        <taxon>Gammaproteobacteria</taxon>
        <taxon>Cellvibrionales</taxon>
        <taxon>Halieaceae</taxon>
        <taxon>Parahaliea</taxon>
    </lineage>
</organism>
<reference evidence="2 3" key="1">
    <citation type="submission" date="2019-08" db="EMBL/GenBank/DDBJ databases">
        <title>Parahaliea maris sp. nov., isolated from the surface seawater.</title>
        <authorList>
            <person name="Liu Y."/>
        </authorList>
    </citation>
    <scope>NUCLEOTIDE SEQUENCE [LARGE SCALE GENOMIC DNA]</scope>
    <source>
        <strain evidence="2 3">HSLHS9</strain>
    </source>
</reference>
<dbReference type="RefSeq" id="WP_148070377.1">
    <property type="nucleotide sequence ID" value="NZ_VRZA01000012.1"/>
</dbReference>
<accession>A0A5C8ZN65</accession>
<evidence type="ECO:0000313" key="2">
    <source>
        <dbReference type="EMBL" id="TXS89079.1"/>
    </source>
</evidence>
<evidence type="ECO:0000256" key="1">
    <source>
        <dbReference type="SAM" id="MobiDB-lite"/>
    </source>
</evidence>
<dbReference type="EMBL" id="VRZA01000012">
    <property type="protein sequence ID" value="TXS89079.1"/>
    <property type="molecule type" value="Genomic_DNA"/>
</dbReference>
<comment type="caution">
    <text evidence="2">The sequence shown here is derived from an EMBL/GenBank/DDBJ whole genome shotgun (WGS) entry which is preliminary data.</text>
</comment>